<protein>
    <submittedName>
        <fullName evidence="1">Uncharacterized protein</fullName>
    </submittedName>
</protein>
<reference evidence="1" key="1">
    <citation type="submission" date="2021-01" db="EMBL/GenBank/DDBJ databases">
        <title>A chromosome-scale assembly of European eel, Anguilla anguilla.</title>
        <authorList>
            <person name="Henkel C."/>
            <person name="Jong-Raadsen S.A."/>
            <person name="Dufour S."/>
            <person name="Weltzien F.-A."/>
            <person name="Palstra A.P."/>
            <person name="Pelster B."/>
            <person name="Spaink H.P."/>
            <person name="Van Den Thillart G.E."/>
            <person name="Jansen H."/>
            <person name="Zahm M."/>
            <person name="Klopp C."/>
            <person name="Cedric C."/>
            <person name="Louis A."/>
            <person name="Berthelot C."/>
            <person name="Parey E."/>
            <person name="Roest Crollius H."/>
            <person name="Montfort J."/>
            <person name="Robinson-Rechavi M."/>
            <person name="Bucao C."/>
            <person name="Bouchez O."/>
            <person name="Gislard M."/>
            <person name="Lluch J."/>
            <person name="Milhes M."/>
            <person name="Lampietro C."/>
            <person name="Lopez Roques C."/>
            <person name="Donnadieu C."/>
            <person name="Braasch I."/>
            <person name="Desvignes T."/>
            <person name="Postlethwait J."/>
            <person name="Bobe J."/>
            <person name="Guiguen Y."/>
            <person name="Dirks R."/>
        </authorList>
    </citation>
    <scope>NUCLEOTIDE SEQUENCE</scope>
    <source>
        <strain evidence="1">Tag_6206</strain>
        <tissue evidence="1">Liver</tissue>
    </source>
</reference>
<comment type="caution">
    <text evidence="1">The sequence shown here is derived from an EMBL/GenBank/DDBJ whole genome shotgun (WGS) entry which is preliminary data.</text>
</comment>
<dbReference type="EMBL" id="JAFIRN010000003">
    <property type="protein sequence ID" value="KAG5853427.1"/>
    <property type="molecule type" value="Genomic_DNA"/>
</dbReference>
<dbReference type="AlphaFoldDB" id="A0A9D3MR10"/>
<evidence type="ECO:0000313" key="2">
    <source>
        <dbReference type="Proteomes" id="UP001044222"/>
    </source>
</evidence>
<dbReference type="InterPro" id="IPR052769">
    <property type="entry name" value="TPR_domain_protein"/>
</dbReference>
<evidence type="ECO:0000313" key="1">
    <source>
        <dbReference type="EMBL" id="KAG5853427.1"/>
    </source>
</evidence>
<dbReference type="PANTHER" id="PTHR46014:SF1">
    <property type="entry name" value="TETRATRICOPEPTIDE REPEAT PROTEIN 1"/>
    <property type="match status" value="1"/>
</dbReference>
<sequence>MAVQEYRRRLNARLLRQRKGCVCARTAGPGDEAGWRLGPSLRRRCRSLPGVVETALCPQKGWSVLVRGLLSSLPRQIEERNEKLKEEMLGKLKDLGNMFLRPFGLSTSNFQVNQDNSSGSYSVNFVQSPNNNNR</sequence>
<accession>A0A9D3MR10</accession>
<gene>
    <name evidence="1" type="ORF">ANANG_G00073300</name>
</gene>
<name>A0A9D3MR10_ANGAN</name>
<organism evidence="1 2">
    <name type="scientific">Anguilla anguilla</name>
    <name type="common">European freshwater eel</name>
    <name type="synonym">Muraena anguilla</name>
    <dbReference type="NCBI Taxonomy" id="7936"/>
    <lineage>
        <taxon>Eukaryota</taxon>
        <taxon>Metazoa</taxon>
        <taxon>Chordata</taxon>
        <taxon>Craniata</taxon>
        <taxon>Vertebrata</taxon>
        <taxon>Euteleostomi</taxon>
        <taxon>Actinopterygii</taxon>
        <taxon>Neopterygii</taxon>
        <taxon>Teleostei</taxon>
        <taxon>Anguilliformes</taxon>
        <taxon>Anguillidae</taxon>
        <taxon>Anguilla</taxon>
    </lineage>
</organism>
<proteinExistence type="predicted"/>
<keyword evidence="2" id="KW-1185">Reference proteome</keyword>
<dbReference type="PANTHER" id="PTHR46014">
    <property type="entry name" value="TETRATRICOPEPTIDE REPEAT PROTEIN 1"/>
    <property type="match status" value="1"/>
</dbReference>
<dbReference type="Proteomes" id="UP001044222">
    <property type="component" value="Unassembled WGS sequence"/>
</dbReference>